<proteinExistence type="predicted"/>
<feature type="transmembrane region" description="Helical" evidence="1">
    <location>
        <begin position="159"/>
        <end position="179"/>
    </location>
</feature>
<feature type="transmembrane region" description="Helical" evidence="1">
    <location>
        <begin position="61"/>
        <end position="84"/>
    </location>
</feature>
<dbReference type="EMBL" id="SGJB01000001">
    <property type="protein sequence ID" value="TQQ85807.1"/>
    <property type="molecule type" value="Genomic_DNA"/>
</dbReference>
<feature type="transmembrane region" description="Helical" evidence="1">
    <location>
        <begin position="120"/>
        <end position="139"/>
    </location>
</feature>
<keyword evidence="1" id="KW-0812">Transmembrane</keyword>
<sequence length="186" mass="21031">MIGNLKKKSIAILLIFYICSFVYFVVKMNTMGISVTIFGILSMPVLIKINQINRKLLSDNFFVAIVWYICIASILGSGYGFYDINHYDDFLHILSGILSATAAYDIILYFENDTTIDKRLAVIMIFMFSMGVASLWEIMEFSMDTVIHTNTQVGGLSDTVIDMIDAMIGSIFTISLVLYKKIKNHK</sequence>
<dbReference type="OrthoDB" id="4966203at2"/>
<organism evidence="2 3">
    <name type="scientific">Peptacetobacter hominis</name>
    <dbReference type="NCBI Taxonomy" id="2743610"/>
    <lineage>
        <taxon>Bacteria</taxon>
        <taxon>Bacillati</taxon>
        <taxon>Bacillota</taxon>
        <taxon>Clostridia</taxon>
        <taxon>Peptostreptococcales</taxon>
        <taxon>Peptostreptococcaceae</taxon>
        <taxon>Peptacetobacter</taxon>
    </lineage>
</organism>
<dbReference type="Pfam" id="PF09997">
    <property type="entry name" value="DUF2238"/>
    <property type="match status" value="1"/>
</dbReference>
<accession>A0A544QYH8</accession>
<name>A0A544QYH8_9FIRM</name>
<dbReference type="RefSeq" id="WP_142535032.1">
    <property type="nucleotide sequence ID" value="NZ_SGJB01000001.1"/>
</dbReference>
<evidence type="ECO:0008006" key="4">
    <source>
        <dbReference type="Google" id="ProtNLM"/>
    </source>
</evidence>
<evidence type="ECO:0000256" key="1">
    <source>
        <dbReference type="SAM" id="Phobius"/>
    </source>
</evidence>
<protein>
    <recommendedName>
        <fullName evidence="4">Membrane-spanning protein</fullName>
    </recommendedName>
</protein>
<reference evidence="2 3" key="1">
    <citation type="submission" date="2019-02" db="EMBL/GenBank/DDBJ databases">
        <title>Peptostreptococcaceae bacterium ZHW00191 nov., a new bacterium isolated from the human gut.</title>
        <authorList>
            <person name="Zhou H.-W."/>
            <person name="Chen X.-J."/>
        </authorList>
    </citation>
    <scope>NUCLEOTIDE SEQUENCE [LARGE SCALE GENOMIC DNA]</scope>
    <source>
        <strain evidence="2 3">ZHW00191</strain>
    </source>
</reference>
<evidence type="ECO:0000313" key="2">
    <source>
        <dbReference type="EMBL" id="TQQ85807.1"/>
    </source>
</evidence>
<feature type="transmembrane region" description="Helical" evidence="1">
    <location>
        <begin position="90"/>
        <end position="108"/>
    </location>
</feature>
<comment type="caution">
    <text evidence="2">The sequence shown here is derived from an EMBL/GenBank/DDBJ whole genome shotgun (WGS) entry which is preliminary data.</text>
</comment>
<dbReference type="InterPro" id="IPR014509">
    <property type="entry name" value="YjdF-like"/>
</dbReference>
<gene>
    <name evidence="2" type="ORF">EXD82_00915</name>
</gene>
<keyword evidence="1" id="KW-0472">Membrane</keyword>
<feature type="transmembrane region" description="Helical" evidence="1">
    <location>
        <begin position="9"/>
        <end position="26"/>
    </location>
</feature>
<dbReference type="Proteomes" id="UP000317863">
    <property type="component" value="Unassembled WGS sequence"/>
</dbReference>
<evidence type="ECO:0000313" key="3">
    <source>
        <dbReference type="Proteomes" id="UP000317863"/>
    </source>
</evidence>
<keyword evidence="3" id="KW-1185">Reference proteome</keyword>
<feature type="transmembrane region" description="Helical" evidence="1">
    <location>
        <begin position="32"/>
        <end position="49"/>
    </location>
</feature>
<dbReference type="AlphaFoldDB" id="A0A544QYH8"/>
<keyword evidence="1" id="KW-1133">Transmembrane helix</keyword>